<feature type="compositionally biased region" description="Basic and acidic residues" evidence="1">
    <location>
        <begin position="201"/>
        <end position="211"/>
    </location>
</feature>
<gene>
    <name evidence="2" type="ORF">PCOR1329_LOCUS78915</name>
</gene>
<keyword evidence="3" id="KW-1185">Reference proteome</keyword>
<proteinExistence type="predicted"/>
<protein>
    <submittedName>
        <fullName evidence="2">Uncharacterized protein</fullName>
    </submittedName>
</protein>
<feature type="region of interest" description="Disordered" evidence="1">
    <location>
        <begin position="197"/>
        <end position="272"/>
    </location>
</feature>
<name>A0ABN9XQM0_9DINO</name>
<organism evidence="2 3">
    <name type="scientific">Prorocentrum cordatum</name>
    <dbReference type="NCBI Taxonomy" id="2364126"/>
    <lineage>
        <taxon>Eukaryota</taxon>
        <taxon>Sar</taxon>
        <taxon>Alveolata</taxon>
        <taxon>Dinophyceae</taxon>
        <taxon>Prorocentrales</taxon>
        <taxon>Prorocentraceae</taxon>
        <taxon>Prorocentrum</taxon>
    </lineage>
</organism>
<evidence type="ECO:0000256" key="1">
    <source>
        <dbReference type="SAM" id="MobiDB-lite"/>
    </source>
</evidence>
<sequence length="531" mass="58005">MAGLVDTRLLGRPNKHSGNRDEFPTFRYQLICYLGAIDPKLAQAVATAATHGNVIALSEMGDDNKQFAATMGYILSQLIGGSALTLVMNCEPGNGLEQWRRLCLREDAATGSDEVTQLQLLVNTAFSGKWETYVEELTKFLLDINRYQEKFSEVMSHTLVQALIKKNTPEPLKTQVMMQTFTTHQILRETCEAFAQQMTQRDPRVTKKKFDPNAMDAGASDKGGKGDSKGKGFGGKSDQEGSGGKSSSQRSARQSSGGKGGKGDGENKMQSKKGETKLFDGWCSNPHWGKYGHKIADCRKYGGGAMTEKCKLTGEPGQSLRSITGKGIRTWGKRTLTGEVFDSNTSIPAELDATPAEVRRGALSVAEMTDAGYSVHFDPDGAKMFKNNKNVQHEIDKAIESTVTLRLRRKVNAFLLPMQFKGPTGYESIIGDVEDNSEKDDVQMKEEPVETQPVEVQADSGADRRTGYLMGVVVEAKGNQSYAKAAISEYLDELGYMSMEVQLDGEPALEALMNGVISERIKKLGKEAAEA</sequence>
<reference evidence="2" key="1">
    <citation type="submission" date="2023-10" db="EMBL/GenBank/DDBJ databases">
        <authorList>
            <person name="Chen Y."/>
            <person name="Shah S."/>
            <person name="Dougan E. K."/>
            <person name="Thang M."/>
            <person name="Chan C."/>
        </authorList>
    </citation>
    <scope>NUCLEOTIDE SEQUENCE [LARGE SCALE GENOMIC DNA]</scope>
</reference>
<evidence type="ECO:0000313" key="3">
    <source>
        <dbReference type="Proteomes" id="UP001189429"/>
    </source>
</evidence>
<feature type="compositionally biased region" description="Low complexity" evidence="1">
    <location>
        <begin position="245"/>
        <end position="256"/>
    </location>
</feature>
<accession>A0ABN9XQM0</accession>
<dbReference type="Proteomes" id="UP001189429">
    <property type="component" value="Unassembled WGS sequence"/>
</dbReference>
<evidence type="ECO:0000313" key="2">
    <source>
        <dbReference type="EMBL" id="CAK0902234.1"/>
    </source>
</evidence>
<dbReference type="EMBL" id="CAUYUJ010021043">
    <property type="protein sequence ID" value="CAK0902234.1"/>
    <property type="molecule type" value="Genomic_DNA"/>
</dbReference>
<comment type="caution">
    <text evidence="2">The sequence shown here is derived from an EMBL/GenBank/DDBJ whole genome shotgun (WGS) entry which is preliminary data.</text>
</comment>
<feature type="compositionally biased region" description="Basic and acidic residues" evidence="1">
    <location>
        <begin position="261"/>
        <end position="272"/>
    </location>
</feature>